<gene>
    <name evidence="2" type="ORF">LWI29_030546</name>
</gene>
<keyword evidence="3" id="KW-1185">Reference proteome</keyword>
<sequence>MQDEEDKEDEKPALKNEYARLLYGDSDSEEEVEEADEDDVDDVQRDKVEEEDDVQRNNLFRSFSNMQL</sequence>
<evidence type="ECO:0000313" key="2">
    <source>
        <dbReference type="EMBL" id="KAK0605769.1"/>
    </source>
</evidence>
<organism evidence="2 3">
    <name type="scientific">Acer saccharum</name>
    <name type="common">Sugar maple</name>
    <dbReference type="NCBI Taxonomy" id="4024"/>
    <lineage>
        <taxon>Eukaryota</taxon>
        <taxon>Viridiplantae</taxon>
        <taxon>Streptophyta</taxon>
        <taxon>Embryophyta</taxon>
        <taxon>Tracheophyta</taxon>
        <taxon>Spermatophyta</taxon>
        <taxon>Magnoliopsida</taxon>
        <taxon>eudicotyledons</taxon>
        <taxon>Gunneridae</taxon>
        <taxon>Pentapetalae</taxon>
        <taxon>rosids</taxon>
        <taxon>malvids</taxon>
        <taxon>Sapindales</taxon>
        <taxon>Sapindaceae</taxon>
        <taxon>Hippocastanoideae</taxon>
        <taxon>Acereae</taxon>
        <taxon>Acer</taxon>
    </lineage>
</organism>
<feature type="compositionally biased region" description="Basic and acidic residues" evidence="1">
    <location>
        <begin position="9"/>
        <end position="18"/>
    </location>
</feature>
<name>A0AA39W102_ACESA</name>
<dbReference type="EMBL" id="JAUESC010000002">
    <property type="protein sequence ID" value="KAK0605769.1"/>
    <property type="molecule type" value="Genomic_DNA"/>
</dbReference>
<feature type="compositionally biased region" description="Acidic residues" evidence="1">
    <location>
        <begin position="26"/>
        <end position="41"/>
    </location>
</feature>
<evidence type="ECO:0000256" key="1">
    <source>
        <dbReference type="SAM" id="MobiDB-lite"/>
    </source>
</evidence>
<reference evidence="2" key="1">
    <citation type="journal article" date="2022" name="Plant J.">
        <title>Strategies of tolerance reflected in two North American maple genomes.</title>
        <authorList>
            <person name="McEvoy S.L."/>
            <person name="Sezen U.U."/>
            <person name="Trouern-Trend A."/>
            <person name="McMahon S.M."/>
            <person name="Schaberg P.G."/>
            <person name="Yang J."/>
            <person name="Wegrzyn J.L."/>
            <person name="Swenson N.G."/>
        </authorList>
    </citation>
    <scope>NUCLEOTIDE SEQUENCE</scope>
    <source>
        <strain evidence="2">NS2018</strain>
    </source>
</reference>
<protein>
    <submittedName>
        <fullName evidence="2">Uncharacterized protein</fullName>
    </submittedName>
</protein>
<dbReference type="Proteomes" id="UP001168877">
    <property type="component" value="Unassembled WGS sequence"/>
</dbReference>
<reference evidence="2" key="2">
    <citation type="submission" date="2023-06" db="EMBL/GenBank/DDBJ databases">
        <authorList>
            <person name="Swenson N.G."/>
            <person name="Wegrzyn J.L."/>
            <person name="Mcevoy S.L."/>
        </authorList>
    </citation>
    <scope>NUCLEOTIDE SEQUENCE</scope>
    <source>
        <strain evidence="2">NS2018</strain>
        <tissue evidence="2">Leaf</tissue>
    </source>
</reference>
<feature type="compositionally biased region" description="Polar residues" evidence="1">
    <location>
        <begin position="56"/>
        <end position="68"/>
    </location>
</feature>
<proteinExistence type="predicted"/>
<feature type="region of interest" description="Disordered" evidence="1">
    <location>
        <begin position="1"/>
        <end position="68"/>
    </location>
</feature>
<evidence type="ECO:0000313" key="3">
    <source>
        <dbReference type="Proteomes" id="UP001168877"/>
    </source>
</evidence>
<dbReference type="AlphaFoldDB" id="A0AA39W102"/>
<accession>A0AA39W102</accession>
<comment type="caution">
    <text evidence="2">The sequence shown here is derived from an EMBL/GenBank/DDBJ whole genome shotgun (WGS) entry which is preliminary data.</text>
</comment>